<evidence type="ECO:0000313" key="3">
    <source>
        <dbReference type="Proteomes" id="UP001546774"/>
    </source>
</evidence>
<dbReference type="EMBL" id="JBBMFS010000008">
    <property type="protein sequence ID" value="MEQ2555413.1"/>
    <property type="molecule type" value="Genomic_DNA"/>
</dbReference>
<organism evidence="2 3">
    <name type="scientific">Lachnospira intestinalis</name>
    <dbReference type="NCBI Taxonomy" id="3133158"/>
    <lineage>
        <taxon>Bacteria</taxon>
        <taxon>Bacillati</taxon>
        <taxon>Bacillota</taxon>
        <taxon>Clostridia</taxon>
        <taxon>Lachnospirales</taxon>
        <taxon>Lachnospiraceae</taxon>
        <taxon>Lachnospira</taxon>
    </lineage>
</organism>
<keyword evidence="3" id="KW-1185">Reference proteome</keyword>
<gene>
    <name evidence="2" type="ORF">WMO37_10395</name>
</gene>
<feature type="transmembrane region" description="Helical" evidence="1">
    <location>
        <begin position="243"/>
        <end position="263"/>
    </location>
</feature>
<feature type="transmembrane region" description="Helical" evidence="1">
    <location>
        <begin position="397"/>
        <end position="415"/>
    </location>
</feature>
<keyword evidence="1" id="KW-1133">Transmembrane helix</keyword>
<evidence type="ECO:0008006" key="4">
    <source>
        <dbReference type="Google" id="ProtNLM"/>
    </source>
</evidence>
<feature type="transmembrane region" description="Helical" evidence="1">
    <location>
        <begin position="487"/>
        <end position="509"/>
    </location>
</feature>
<evidence type="ECO:0000256" key="1">
    <source>
        <dbReference type="SAM" id="Phobius"/>
    </source>
</evidence>
<comment type="caution">
    <text evidence="2">The sequence shown here is derived from an EMBL/GenBank/DDBJ whole genome shotgun (WGS) entry which is preliminary data.</text>
</comment>
<feature type="transmembrane region" description="Helical" evidence="1">
    <location>
        <begin position="39"/>
        <end position="58"/>
    </location>
</feature>
<accession>A0ABV1H7H3</accession>
<dbReference type="Proteomes" id="UP001546774">
    <property type="component" value="Unassembled WGS sequence"/>
</dbReference>
<reference evidence="2" key="1">
    <citation type="submission" date="2024-03" db="EMBL/GenBank/DDBJ databases">
        <title>Human intestinal bacterial collection.</title>
        <authorList>
            <person name="Pauvert C."/>
            <person name="Hitch T.C.A."/>
            <person name="Clavel T."/>
        </authorList>
    </citation>
    <scope>NUCLEOTIDE SEQUENCE [LARGE SCALE GENOMIC DNA]</scope>
    <source>
        <strain evidence="2">CLA-AA-H89B</strain>
    </source>
</reference>
<evidence type="ECO:0000313" key="2">
    <source>
        <dbReference type="EMBL" id="MEQ2555413.1"/>
    </source>
</evidence>
<sequence>MEFLKKVYHAVAAVLLMLVTSLIYGGYILEWRGKRPLCILIAAMAVTAVLIALVCRYLKKYAGQIAVVCIVPMTFCLATGLYKLYMVAADSRSIFYLAMIFFAAAYFITEYLLNLCMENASLQNIRQFFNTHKWVLILIFIAVLCRVPLLSQLPRWDSGEYYYRLILGTHHFEYTGFKEFVENYALCGHPTLGFCLVYLPGELAFSQEVIGVTLTSLILTALALWCVYRIFLKILPQVTEGKAAVCTFLLSFSPLFFGMTMYFNPDYALAVFFIFLLYSYVYDKAVLAAFFSLLCFQTKETGLVLVGGLVFGIFIQHIAEKRSHAVKAIFKDVKLYAILAVTLLQLYYTKFIGGIATWTQNGNEEPGLRWDSTGENCLGFQPAFVAVKLKQQFLLNFNWILTAGIVIAVAWWFILKVKGRKKIQASCKICGIAGAFVAFLSFSCLYITASVARYNVAGDVLLYLIFFYCMALFAAELPESTFLKKKYAGMAVTAVFGVLLAGECVFTIGPVTRGLFLKLDTGNTTLCFTGKVSDINSIYYGDYLIYNTQYTYIDKAYDKVLADVDYHPDTTDIYIPDSNGSFICGNLPFYYLNWDEKTKKRVFYENENTQEMEFYNEVKYFSSEMVSKGKDKAVLIVNPYMINVHEEEHLAKLAPYYEIGERKEVKLLQGSIVYYELTRK</sequence>
<feature type="transmembrane region" description="Helical" evidence="1">
    <location>
        <begin position="134"/>
        <end position="153"/>
    </location>
</feature>
<feature type="transmembrane region" description="Helical" evidence="1">
    <location>
        <begin position="454"/>
        <end position="475"/>
    </location>
</feature>
<feature type="transmembrane region" description="Helical" evidence="1">
    <location>
        <begin position="427"/>
        <end position="448"/>
    </location>
</feature>
<feature type="transmembrane region" description="Helical" evidence="1">
    <location>
        <begin position="7"/>
        <end position="27"/>
    </location>
</feature>
<proteinExistence type="predicted"/>
<keyword evidence="1" id="KW-0812">Transmembrane</keyword>
<protein>
    <recommendedName>
        <fullName evidence="4">Glycosyltransferase RgtA/B/C/D-like domain-containing protein</fullName>
    </recommendedName>
</protein>
<feature type="transmembrane region" description="Helical" evidence="1">
    <location>
        <begin position="269"/>
        <end position="294"/>
    </location>
</feature>
<feature type="transmembrane region" description="Helical" evidence="1">
    <location>
        <begin position="301"/>
        <end position="319"/>
    </location>
</feature>
<feature type="transmembrane region" description="Helical" evidence="1">
    <location>
        <begin position="65"/>
        <end position="88"/>
    </location>
</feature>
<feature type="transmembrane region" description="Helical" evidence="1">
    <location>
        <begin position="94"/>
        <end position="113"/>
    </location>
</feature>
<keyword evidence="1" id="KW-0472">Membrane</keyword>
<feature type="transmembrane region" description="Helical" evidence="1">
    <location>
        <begin position="209"/>
        <end position="231"/>
    </location>
</feature>
<name>A0ABV1H7H3_9FIRM</name>